<evidence type="ECO:0000313" key="2">
    <source>
        <dbReference type="EMBL" id="AUM14558.1"/>
    </source>
</evidence>
<protein>
    <submittedName>
        <fullName evidence="2">Uncharacterized protein</fullName>
    </submittedName>
</protein>
<accession>A0A2K9LQF2</accession>
<sequence length="60" mass="6518">MNAVNMLILALIASLAATVFMVLLSDQYLQIMSDHGLFFIFAIGFIGLVGAREKTPETEA</sequence>
<reference evidence="3" key="1">
    <citation type="submission" date="2017-08" db="EMBL/GenBank/DDBJ databases">
        <title>Direct submision.</title>
        <authorList>
            <person name="Kim S.-J."/>
            <person name="Rhee S.-K."/>
        </authorList>
    </citation>
    <scope>NUCLEOTIDE SEQUENCE [LARGE SCALE GENOMIC DNA]</scope>
    <source>
        <strain evidence="3">GI5</strain>
    </source>
</reference>
<dbReference type="KEGG" id="kak:Kalk_19925"/>
<dbReference type="AlphaFoldDB" id="A0A2K9LQF2"/>
<gene>
    <name evidence="2" type="ORF">Kalk_19925</name>
</gene>
<evidence type="ECO:0000256" key="1">
    <source>
        <dbReference type="SAM" id="Phobius"/>
    </source>
</evidence>
<evidence type="ECO:0000313" key="3">
    <source>
        <dbReference type="Proteomes" id="UP000235116"/>
    </source>
</evidence>
<keyword evidence="1" id="KW-0812">Transmembrane</keyword>
<keyword evidence="1" id="KW-1133">Transmembrane helix</keyword>
<dbReference type="Proteomes" id="UP000235116">
    <property type="component" value="Chromosome"/>
</dbReference>
<name>A0A2K9LQF2_9GAMM</name>
<feature type="transmembrane region" description="Helical" evidence="1">
    <location>
        <begin position="36"/>
        <end position="52"/>
    </location>
</feature>
<dbReference type="EMBL" id="CP022684">
    <property type="protein sequence ID" value="AUM14558.1"/>
    <property type="molecule type" value="Genomic_DNA"/>
</dbReference>
<feature type="transmembrane region" description="Helical" evidence="1">
    <location>
        <begin position="6"/>
        <end position="24"/>
    </location>
</feature>
<proteinExistence type="predicted"/>
<dbReference type="RefSeq" id="WP_101895931.1">
    <property type="nucleotide sequence ID" value="NZ_CP022684.1"/>
</dbReference>
<organism evidence="2 3">
    <name type="scientific">Ketobacter alkanivorans</name>
    <dbReference type="NCBI Taxonomy" id="1917421"/>
    <lineage>
        <taxon>Bacteria</taxon>
        <taxon>Pseudomonadati</taxon>
        <taxon>Pseudomonadota</taxon>
        <taxon>Gammaproteobacteria</taxon>
        <taxon>Pseudomonadales</taxon>
        <taxon>Ketobacteraceae</taxon>
        <taxon>Ketobacter</taxon>
    </lineage>
</organism>
<keyword evidence="3" id="KW-1185">Reference proteome</keyword>
<keyword evidence="1" id="KW-0472">Membrane</keyword>